<evidence type="ECO:0000313" key="2">
    <source>
        <dbReference type="EMBL" id="KAF7989261.1"/>
    </source>
</evidence>
<dbReference type="Pfam" id="PF15306">
    <property type="entry name" value="LIN37"/>
    <property type="match status" value="1"/>
</dbReference>
<keyword evidence="3" id="KW-1185">Reference proteome</keyword>
<comment type="caution">
    <text evidence="2">The sequence shown here is derived from an EMBL/GenBank/DDBJ whole genome shotgun (WGS) entry which is preliminary data.</text>
</comment>
<name>A0A834XM50_APHGI</name>
<dbReference type="InterPro" id="IPR028226">
    <property type="entry name" value="LIN37"/>
</dbReference>
<dbReference type="EMBL" id="JACMRX010000005">
    <property type="protein sequence ID" value="KAF7989261.1"/>
    <property type="molecule type" value="Genomic_DNA"/>
</dbReference>
<dbReference type="GO" id="GO:0017053">
    <property type="term" value="C:transcription repressor complex"/>
    <property type="evidence" value="ECO:0007669"/>
    <property type="project" value="InterPro"/>
</dbReference>
<organism evidence="2 3">
    <name type="scientific">Aphidius gifuensis</name>
    <name type="common">Parasitoid wasp</name>
    <dbReference type="NCBI Taxonomy" id="684658"/>
    <lineage>
        <taxon>Eukaryota</taxon>
        <taxon>Metazoa</taxon>
        <taxon>Ecdysozoa</taxon>
        <taxon>Arthropoda</taxon>
        <taxon>Hexapoda</taxon>
        <taxon>Insecta</taxon>
        <taxon>Pterygota</taxon>
        <taxon>Neoptera</taxon>
        <taxon>Endopterygota</taxon>
        <taxon>Hymenoptera</taxon>
        <taxon>Apocrita</taxon>
        <taxon>Ichneumonoidea</taxon>
        <taxon>Braconidae</taxon>
        <taxon>Aphidiinae</taxon>
        <taxon>Aphidius</taxon>
    </lineage>
</organism>
<accession>A0A834XM50</accession>
<dbReference type="OrthoDB" id="6287771at2759"/>
<dbReference type="GO" id="GO:0031523">
    <property type="term" value="C:Myb complex"/>
    <property type="evidence" value="ECO:0007669"/>
    <property type="project" value="TreeGrafter"/>
</dbReference>
<evidence type="ECO:0000256" key="1">
    <source>
        <dbReference type="SAM" id="MobiDB-lite"/>
    </source>
</evidence>
<dbReference type="PANTHER" id="PTHR31336">
    <property type="entry name" value="LIN37 HOMOLOG"/>
    <property type="match status" value="1"/>
</dbReference>
<dbReference type="GO" id="GO:0000122">
    <property type="term" value="P:negative regulation of transcription by RNA polymerase II"/>
    <property type="evidence" value="ECO:0007669"/>
    <property type="project" value="TreeGrafter"/>
</dbReference>
<sequence length="255" mass="29731">MGKRRNWNSTANPSKVKFEIKDELPDNEVYVARGRLKHALKELSRNSDDPSSSESSEENTTQEVKPIAKKAQKPAYSQPKKVRRRRPVQNDQLFHHTYVMKLFDRSVDLAQFREVTPLYPICRAWIANQPRNPNLVPKHRSPSPEIVNEVNPENLIIDSTGELRDVYNLPAPLPRKEIIPRNRIPSPIPGPQEELDLDYEGKQLKSRETLMKEHCAHWSAVRKKWYHQAHKNEERFLQSAQILSTIFKRAVSEFE</sequence>
<proteinExistence type="predicted"/>
<gene>
    <name evidence="2" type="ORF">HCN44_007858</name>
</gene>
<dbReference type="PANTHER" id="PTHR31336:SF3">
    <property type="entry name" value="PROTEIN LIN-37 HOMOLOG"/>
    <property type="match status" value="1"/>
</dbReference>
<dbReference type="Proteomes" id="UP000639338">
    <property type="component" value="Unassembled WGS sequence"/>
</dbReference>
<protein>
    <recommendedName>
        <fullName evidence="4">Protein lin-37 homolog</fullName>
    </recommendedName>
</protein>
<evidence type="ECO:0000313" key="3">
    <source>
        <dbReference type="Proteomes" id="UP000639338"/>
    </source>
</evidence>
<reference evidence="2 3" key="1">
    <citation type="submission" date="2020-08" db="EMBL/GenBank/DDBJ databases">
        <title>Aphidius gifuensis genome sequencing and assembly.</title>
        <authorList>
            <person name="Du Z."/>
        </authorList>
    </citation>
    <scope>NUCLEOTIDE SEQUENCE [LARGE SCALE GENOMIC DNA]</scope>
    <source>
        <strain evidence="2">YNYX2018</strain>
        <tissue evidence="2">Adults</tissue>
    </source>
</reference>
<evidence type="ECO:0008006" key="4">
    <source>
        <dbReference type="Google" id="ProtNLM"/>
    </source>
</evidence>
<dbReference type="AlphaFoldDB" id="A0A834XM50"/>
<feature type="region of interest" description="Disordered" evidence="1">
    <location>
        <begin position="41"/>
        <end position="89"/>
    </location>
</feature>